<accession>A0A317XUK1</accession>
<evidence type="ECO:0000313" key="2">
    <source>
        <dbReference type="EMBL" id="PWZ01965.1"/>
    </source>
</evidence>
<proteinExistence type="predicted"/>
<dbReference type="EMBL" id="KZ819189">
    <property type="protein sequence ID" value="PWZ01965.1"/>
    <property type="molecule type" value="Genomic_DNA"/>
</dbReference>
<sequence length="339" mass="36043">MTPLPRRPRVTYMGVVTVILYLIASAATTHASPASLAANDLQASSGAVLAERQGSSIQQDCVRRYNTSRMNPLPEAGYWNPLNGTNGSNGSMLTIWKDGSGTPGEPINAIISANSSEDVLCPEGFLRYATSINFGVSCFGNTNGTEQWANLGDGFGDRMQGNYGGGNGVLRWNYGDLTFGTCRESIEGDNHFRWFLQNGSDAFSGAVFLAVSMEESAALGHKIQLDGYNRGRDYLVGNATRNATTTYEGYVYKTTVTYIEAGVLLNATSENINHPDVALPGQPVQDGRVALLTVTKISDPSTQAAATNAAFSASPSPVFVQAASFALFVVMATSLVFAL</sequence>
<dbReference type="OrthoDB" id="2310204at2759"/>
<evidence type="ECO:0008006" key="4">
    <source>
        <dbReference type="Google" id="ProtNLM"/>
    </source>
</evidence>
<dbReference type="AlphaFoldDB" id="A0A317XUK1"/>
<dbReference type="Proteomes" id="UP000246740">
    <property type="component" value="Unassembled WGS sequence"/>
</dbReference>
<evidence type="ECO:0000313" key="3">
    <source>
        <dbReference type="Proteomes" id="UP000246740"/>
    </source>
</evidence>
<name>A0A317XUK1_9BASI</name>
<evidence type="ECO:0000256" key="1">
    <source>
        <dbReference type="SAM" id="SignalP"/>
    </source>
</evidence>
<organism evidence="2 3">
    <name type="scientific">Testicularia cyperi</name>
    <dbReference type="NCBI Taxonomy" id="1882483"/>
    <lineage>
        <taxon>Eukaryota</taxon>
        <taxon>Fungi</taxon>
        <taxon>Dikarya</taxon>
        <taxon>Basidiomycota</taxon>
        <taxon>Ustilaginomycotina</taxon>
        <taxon>Ustilaginomycetes</taxon>
        <taxon>Ustilaginales</taxon>
        <taxon>Anthracoideaceae</taxon>
        <taxon>Testicularia</taxon>
    </lineage>
</organism>
<feature type="signal peptide" evidence="1">
    <location>
        <begin position="1"/>
        <end position="31"/>
    </location>
</feature>
<dbReference type="InParanoid" id="A0A317XUK1"/>
<keyword evidence="1" id="KW-0732">Signal</keyword>
<gene>
    <name evidence="2" type="ORF">BCV70DRAFT_198243</name>
</gene>
<reference evidence="2 3" key="1">
    <citation type="journal article" date="2018" name="Mol. Biol. Evol.">
        <title>Broad Genomic Sampling Reveals a Smut Pathogenic Ancestry of the Fungal Clade Ustilaginomycotina.</title>
        <authorList>
            <person name="Kijpornyongpan T."/>
            <person name="Mondo S.J."/>
            <person name="Barry K."/>
            <person name="Sandor L."/>
            <person name="Lee J."/>
            <person name="Lipzen A."/>
            <person name="Pangilinan J."/>
            <person name="LaButti K."/>
            <person name="Hainaut M."/>
            <person name="Henrissat B."/>
            <person name="Grigoriev I.V."/>
            <person name="Spatafora J.W."/>
            <person name="Aime M.C."/>
        </authorList>
    </citation>
    <scope>NUCLEOTIDE SEQUENCE [LARGE SCALE GENOMIC DNA]</scope>
    <source>
        <strain evidence="2 3">MCA 3645</strain>
    </source>
</reference>
<feature type="chain" id="PRO_5016464452" description="Polysaccharide lyase family 14 protein" evidence="1">
    <location>
        <begin position="32"/>
        <end position="339"/>
    </location>
</feature>
<dbReference type="STRING" id="1882483.A0A317XUK1"/>
<protein>
    <recommendedName>
        <fullName evidence="4">Polysaccharide lyase family 14 protein</fullName>
    </recommendedName>
</protein>
<keyword evidence="3" id="KW-1185">Reference proteome</keyword>